<dbReference type="GeneID" id="19906669"/>
<dbReference type="InterPro" id="IPR036396">
    <property type="entry name" value="Cyt_P450_sf"/>
</dbReference>
<dbReference type="EMBL" id="JH767684">
    <property type="protein sequence ID" value="EON70092.1"/>
    <property type="molecule type" value="Genomic_DNA"/>
</dbReference>
<gene>
    <name evidence="6" type="ORF">W97_09358</name>
</gene>
<evidence type="ECO:0000313" key="6">
    <source>
        <dbReference type="EMBL" id="EON70092.1"/>
    </source>
</evidence>
<evidence type="ECO:0008006" key="8">
    <source>
        <dbReference type="Google" id="ProtNLM"/>
    </source>
</evidence>
<keyword evidence="4" id="KW-0479">Metal-binding</keyword>
<dbReference type="OrthoDB" id="1470350at2759"/>
<keyword evidence="3" id="KW-0349">Heme</keyword>
<comment type="similarity">
    <text evidence="2">Belongs to the cytochrome P450 family.</text>
</comment>
<dbReference type="GO" id="GO:0005506">
    <property type="term" value="F:iron ion binding"/>
    <property type="evidence" value="ECO:0007669"/>
    <property type="project" value="InterPro"/>
</dbReference>
<dbReference type="SUPFAM" id="SSF48264">
    <property type="entry name" value="Cytochrome P450"/>
    <property type="match status" value="1"/>
</dbReference>
<proteinExistence type="inferred from homology"/>
<dbReference type="eggNOG" id="KOG0158">
    <property type="taxonomic scope" value="Eukaryota"/>
</dbReference>
<dbReference type="GO" id="GO:0016705">
    <property type="term" value="F:oxidoreductase activity, acting on paired donors, with incorporation or reduction of molecular oxygen"/>
    <property type="evidence" value="ECO:0007669"/>
    <property type="project" value="InterPro"/>
</dbReference>
<evidence type="ECO:0000256" key="5">
    <source>
        <dbReference type="ARBA" id="ARBA00023004"/>
    </source>
</evidence>
<dbReference type="OMA" id="HAFSQNA"/>
<organism evidence="6 7">
    <name type="scientific">Coniosporium apollinis (strain CBS 100218)</name>
    <name type="common">Rock-inhabiting black yeast</name>
    <dbReference type="NCBI Taxonomy" id="1168221"/>
    <lineage>
        <taxon>Eukaryota</taxon>
        <taxon>Fungi</taxon>
        <taxon>Dikarya</taxon>
        <taxon>Ascomycota</taxon>
        <taxon>Pezizomycotina</taxon>
        <taxon>Dothideomycetes</taxon>
        <taxon>Dothideomycetes incertae sedis</taxon>
        <taxon>Coniosporium</taxon>
    </lineage>
</organism>
<dbReference type="PANTHER" id="PTHR24305">
    <property type="entry name" value="CYTOCHROME P450"/>
    <property type="match status" value="1"/>
</dbReference>
<evidence type="ECO:0000313" key="7">
    <source>
        <dbReference type="Proteomes" id="UP000016924"/>
    </source>
</evidence>
<dbReference type="AlphaFoldDB" id="R7Z7I0"/>
<evidence type="ECO:0000256" key="4">
    <source>
        <dbReference type="ARBA" id="ARBA00022723"/>
    </source>
</evidence>
<sequence length="207" mass="23474">MEKAMKESFLRALHQAVSSLYQRQIVEFLRPWIFYGPKLWAISPIPSQLSILSGRNHLDISALHTRYGPVVRIGPTELVFFSAQVFRDIYGFRPGGRSCLKSRRQYVLPPNGADNLVSAVGNSTHSKQRRLLAQAFSERALREQEGLIRAYVDTLVAKLREAARQGGPERKAAVDIKNWLNYTTFDITGDLMFGEPFVCLKESKLHP</sequence>
<protein>
    <recommendedName>
        <fullName evidence="8">Cytochrome P450</fullName>
    </recommendedName>
</protein>
<dbReference type="InterPro" id="IPR001128">
    <property type="entry name" value="Cyt_P450"/>
</dbReference>
<evidence type="ECO:0000256" key="3">
    <source>
        <dbReference type="ARBA" id="ARBA00022617"/>
    </source>
</evidence>
<evidence type="ECO:0000256" key="2">
    <source>
        <dbReference type="ARBA" id="ARBA00010617"/>
    </source>
</evidence>
<keyword evidence="5" id="KW-0408">Iron</keyword>
<dbReference type="STRING" id="1168221.R7Z7I0"/>
<dbReference type="PANTHER" id="PTHR24305:SF210">
    <property type="entry name" value="CYTOCHROME P450 MONOOXYGENASE ASQL-RELATED"/>
    <property type="match status" value="1"/>
</dbReference>
<dbReference type="Pfam" id="PF00067">
    <property type="entry name" value="p450"/>
    <property type="match status" value="1"/>
</dbReference>
<evidence type="ECO:0000256" key="1">
    <source>
        <dbReference type="ARBA" id="ARBA00001971"/>
    </source>
</evidence>
<comment type="cofactor">
    <cofactor evidence="1">
        <name>heme</name>
        <dbReference type="ChEBI" id="CHEBI:30413"/>
    </cofactor>
</comment>
<accession>R7Z7I0</accession>
<dbReference type="GO" id="GO:0020037">
    <property type="term" value="F:heme binding"/>
    <property type="evidence" value="ECO:0007669"/>
    <property type="project" value="InterPro"/>
</dbReference>
<dbReference type="GO" id="GO:0004497">
    <property type="term" value="F:monooxygenase activity"/>
    <property type="evidence" value="ECO:0007669"/>
    <property type="project" value="InterPro"/>
</dbReference>
<dbReference type="InterPro" id="IPR050121">
    <property type="entry name" value="Cytochrome_P450_monoxygenase"/>
</dbReference>
<keyword evidence="7" id="KW-1185">Reference proteome</keyword>
<reference evidence="7" key="1">
    <citation type="submission" date="2012-06" db="EMBL/GenBank/DDBJ databases">
        <title>The genome sequence of Coniosporium apollinis CBS 100218.</title>
        <authorList>
            <consortium name="The Broad Institute Genome Sequencing Platform"/>
            <person name="Cuomo C."/>
            <person name="Gorbushina A."/>
            <person name="Noack S."/>
            <person name="Walker B."/>
            <person name="Young S.K."/>
            <person name="Zeng Q."/>
            <person name="Gargeya S."/>
            <person name="Fitzgerald M."/>
            <person name="Haas B."/>
            <person name="Abouelleil A."/>
            <person name="Alvarado L."/>
            <person name="Arachchi H.M."/>
            <person name="Berlin A.M."/>
            <person name="Chapman S.B."/>
            <person name="Goldberg J."/>
            <person name="Griggs A."/>
            <person name="Gujja S."/>
            <person name="Hansen M."/>
            <person name="Howarth C."/>
            <person name="Imamovic A."/>
            <person name="Larimer J."/>
            <person name="McCowan C."/>
            <person name="Montmayeur A."/>
            <person name="Murphy C."/>
            <person name="Neiman D."/>
            <person name="Pearson M."/>
            <person name="Priest M."/>
            <person name="Roberts A."/>
            <person name="Saif S."/>
            <person name="Shea T."/>
            <person name="Sisk P."/>
            <person name="Sykes S."/>
            <person name="Wortman J."/>
            <person name="Nusbaum C."/>
            <person name="Birren B."/>
        </authorList>
    </citation>
    <scope>NUCLEOTIDE SEQUENCE [LARGE SCALE GENOMIC DNA]</scope>
    <source>
        <strain evidence="7">CBS 100218</strain>
    </source>
</reference>
<dbReference type="RefSeq" id="XP_007785409.1">
    <property type="nucleotide sequence ID" value="XM_007787219.1"/>
</dbReference>
<name>R7Z7I0_CONA1</name>
<dbReference type="Gene3D" id="1.10.630.10">
    <property type="entry name" value="Cytochrome P450"/>
    <property type="match status" value="1"/>
</dbReference>
<dbReference type="Proteomes" id="UP000016924">
    <property type="component" value="Unassembled WGS sequence"/>
</dbReference>
<dbReference type="HOGENOM" id="CLU_001570_14_9_1"/>